<protein>
    <submittedName>
        <fullName evidence="2">Uncharacterized protein</fullName>
    </submittedName>
</protein>
<keyword evidence="3" id="KW-1185">Reference proteome</keyword>
<dbReference type="Proteomes" id="UP000198929">
    <property type="component" value="Unassembled WGS sequence"/>
</dbReference>
<dbReference type="EMBL" id="FOGQ01000007">
    <property type="protein sequence ID" value="SES06418.1"/>
    <property type="molecule type" value="Genomic_DNA"/>
</dbReference>
<name>A0A1H9UAY9_9CORY</name>
<reference evidence="3" key="1">
    <citation type="submission" date="2016-10" db="EMBL/GenBank/DDBJ databases">
        <authorList>
            <person name="Varghese N."/>
            <person name="Submissions S."/>
        </authorList>
    </citation>
    <scope>NUCLEOTIDE SEQUENCE [LARGE SCALE GENOMIC DNA]</scope>
    <source>
        <strain evidence="3">DSM 20524</strain>
    </source>
</reference>
<evidence type="ECO:0000313" key="3">
    <source>
        <dbReference type="Proteomes" id="UP000198929"/>
    </source>
</evidence>
<evidence type="ECO:0000256" key="1">
    <source>
        <dbReference type="SAM" id="MobiDB-lite"/>
    </source>
</evidence>
<dbReference type="AlphaFoldDB" id="A0A1H9UAY9"/>
<feature type="compositionally biased region" description="Basic and acidic residues" evidence="1">
    <location>
        <begin position="45"/>
        <end position="64"/>
    </location>
</feature>
<evidence type="ECO:0000313" key="2">
    <source>
        <dbReference type="EMBL" id="SES06418.1"/>
    </source>
</evidence>
<feature type="region of interest" description="Disordered" evidence="1">
    <location>
        <begin position="43"/>
        <end position="64"/>
    </location>
</feature>
<proteinExistence type="predicted"/>
<sequence length="64" mass="7158">MTAILSMVEGWRGYTEAGLPALLYSHHYEPVIRQRLRRIVAATLRHPDPADGEGGDTRNHTSTD</sequence>
<organism evidence="2 3">
    <name type="scientific">Corynebacterium cystitidis DSM 20524</name>
    <dbReference type="NCBI Taxonomy" id="1121357"/>
    <lineage>
        <taxon>Bacteria</taxon>
        <taxon>Bacillati</taxon>
        <taxon>Actinomycetota</taxon>
        <taxon>Actinomycetes</taxon>
        <taxon>Mycobacteriales</taxon>
        <taxon>Corynebacteriaceae</taxon>
        <taxon>Corynebacterium</taxon>
    </lineage>
</organism>
<gene>
    <name evidence="2" type="ORF">SAMN05661109_01758</name>
</gene>
<accession>A0A1H9UAY9</accession>